<dbReference type="SUPFAM" id="SSF55620">
    <property type="entry name" value="Tetrahydrobiopterin biosynthesis enzymes-like"/>
    <property type="match status" value="1"/>
</dbReference>
<evidence type="ECO:0000256" key="8">
    <source>
        <dbReference type="PIRNR" id="PIRNR006113"/>
    </source>
</evidence>
<evidence type="ECO:0000256" key="1">
    <source>
        <dbReference type="ARBA" id="ARBA00005061"/>
    </source>
</evidence>
<dbReference type="EC" id="4.-.-.-" evidence="8"/>
<organism evidence="9 10">
    <name type="scientific">Archangium lansingense</name>
    <dbReference type="NCBI Taxonomy" id="2995310"/>
    <lineage>
        <taxon>Bacteria</taxon>
        <taxon>Pseudomonadati</taxon>
        <taxon>Myxococcota</taxon>
        <taxon>Myxococcia</taxon>
        <taxon>Myxococcales</taxon>
        <taxon>Cystobacterineae</taxon>
        <taxon>Archangiaceae</taxon>
        <taxon>Archangium</taxon>
    </lineage>
</organism>
<dbReference type="InterPro" id="IPR038418">
    <property type="entry name" value="6-PTP_synth/QueD_sf"/>
</dbReference>
<dbReference type="EMBL" id="JAPNKA010000001">
    <property type="protein sequence ID" value="MCY1076935.1"/>
    <property type="molecule type" value="Genomic_DNA"/>
</dbReference>
<gene>
    <name evidence="9" type="primary">queD</name>
    <name evidence="9" type="ORF">OV287_20860</name>
</gene>
<reference evidence="9 10" key="1">
    <citation type="submission" date="2022-11" db="EMBL/GenBank/DDBJ databases">
        <title>Minimal conservation of predation-associated metabolite biosynthetic gene clusters underscores biosynthetic potential of Myxococcota including descriptions for ten novel species: Archangium lansinium sp. nov., Myxococcus landrumus sp. nov., Nannocystis bai.</title>
        <authorList>
            <person name="Ahearne A."/>
            <person name="Stevens C."/>
            <person name="Phillips K."/>
        </authorList>
    </citation>
    <scope>NUCLEOTIDE SEQUENCE [LARGE SCALE GENOMIC DNA]</scope>
    <source>
        <strain evidence="9 10">MIWBW</strain>
    </source>
</reference>
<comment type="cofactor">
    <cofactor evidence="8">
        <name>Zn(2+)</name>
        <dbReference type="ChEBI" id="CHEBI:29105"/>
    </cofactor>
    <text evidence="8">Binds 1 zinc ion per subunit.</text>
</comment>
<comment type="caution">
    <text evidence="9">The sequence shown here is derived from an EMBL/GenBank/DDBJ whole genome shotgun (WGS) entry which is preliminary data.</text>
</comment>
<name>A0ABT4A5M8_9BACT</name>
<evidence type="ECO:0000256" key="2">
    <source>
        <dbReference type="ARBA" id="ARBA00008900"/>
    </source>
</evidence>
<comment type="pathway">
    <text evidence="1 8">Purine metabolism; 7-cyano-7-deazaguanine biosynthesis.</text>
</comment>
<dbReference type="PANTHER" id="PTHR12589">
    <property type="entry name" value="PYRUVOYL TETRAHYDROBIOPTERIN SYNTHASE"/>
    <property type="match status" value="1"/>
</dbReference>
<evidence type="ECO:0000313" key="10">
    <source>
        <dbReference type="Proteomes" id="UP001207654"/>
    </source>
</evidence>
<keyword evidence="8" id="KW-0671">Queuosine biosynthesis</keyword>
<evidence type="ECO:0000313" key="9">
    <source>
        <dbReference type="EMBL" id="MCY1076935.1"/>
    </source>
</evidence>
<dbReference type="Proteomes" id="UP001207654">
    <property type="component" value="Unassembled WGS sequence"/>
</dbReference>
<keyword evidence="10" id="KW-1185">Reference proteome</keyword>
<dbReference type="Pfam" id="PF01242">
    <property type="entry name" value="PTPS"/>
    <property type="match status" value="1"/>
</dbReference>
<dbReference type="GO" id="GO:0070497">
    <property type="term" value="F:6-carboxytetrahydropterin synthase activity"/>
    <property type="evidence" value="ECO:0007669"/>
    <property type="project" value="UniProtKB-EC"/>
</dbReference>
<keyword evidence="5 8" id="KW-0862">Zinc</keyword>
<evidence type="ECO:0000256" key="7">
    <source>
        <dbReference type="ARBA" id="ARBA00048807"/>
    </source>
</evidence>
<comment type="similarity">
    <text evidence="2 8">Belongs to the PTPS family. QueD subfamily.</text>
</comment>
<accession>A0ABT4A5M8</accession>
<dbReference type="NCBIfam" id="TIGR03367">
    <property type="entry name" value="queuosine_QueD"/>
    <property type="match status" value="1"/>
</dbReference>
<comment type="catalytic activity">
    <reaction evidence="7 8">
        <text>7,8-dihydroneopterin 3'-triphosphate + H2O = 6-carboxy-5,6,7,8-tetrahydropterin + triphosphate + acetaldehyde + 2 H(+)</text>
        <dbReference type="Rhea" id="RHEA:27966"/>
        <dbReference type="ChEBI" id="CHEBI:15343"/>
        <dbReference type="ChEBI" id="CHEBI:15377"/>
        <dbReference type="ChEBI" id="CHEBI:15378"/>
        <dbReference type="ChEBI" id="CHEBI:18036"/>
        <dbReference type="ChEBI" id="CHEBI:58462"/>
        <dbReference type="ChEBI" id="CHEBI:61032"/>
        <dbReference type="EC" id="4.1.2.50"/>
    </reaction>
</comment>
<evidence type="ECO:0000256" key="5">
    <source>
        <dbReference type="ARBA" id="ARBA00022833"/>
    </source>
</evidence>
<proteinExistence type="inferred from homology"/>
<evidence type="ECO:0000256" key="6">
    <source>
        <dbReference type="ARBA" id="ARBA00023239"/>
    </source>
</evidence>
<sequence length="117" mass="13905">MAMELSVDFHFSSAHRLPYYNGPCFRLHGHNYKLQVTLQGLPNPKDGMIRDFDEIRAHVWESVLTQCDHHNLNDFMDNPTAENLIVWMWEKLKPQLEGLKELRLWETPEYCVSYREA</sequence>
<dbReference type="PANTHER" id="PTHR12589:SF7">
    <property type="entry name" value="6-PYRUVOYL TETRAHYDROBIOPTERIN SYNTHASE"/>
    <property type="match status" value="1"/>
</dbReference>
<dbReference type="Gene3D" id="3.30.479.10">
    <property type="entry name" value="6-pyruvoyl tetrahydropterin synthase/QueD"/>
    <property type="match status" value="1"/>
</dbReference>
<keyword evidence="6 8" id="KW-0456">Lyase</keyword>
<dbReference type="RefSeq" id="WP_267535792.1">
    <property type="nucleotide sequence ID" value="NZ_JAPNKA010000001.1"/>
</dbReference>
<evidence type="ECO:0000256" key="3">
    <source>
        <dbReference type="ARBA" id="ARBA00018141"/>
    </source>
</evidence>
<dbReference type="PIRSF" id="PIRSF006113">
    <property type="entry name" value="PTP_synth"/>
    <property type="match status" value="1"/>
</dbReference>
<keyword evidence="4 8" id="KW-0479">Metal-binding</keyword>
<protein>
    <recommendedName>
        <fullName evidence="3 8">6-carboxy-5,6,7,8-tetrahydropterin synthase</fullName>
        <ecNumber evidence="8">4.-.-.-</ecNumber>
    </recommendedName>
</protein>
<dbReference type="InterPro" id="IPR007115">
    <property type="entry name" value="6-PTP_synth/QueD"/>
</dbReference>
<evidence type="ECO:0000256" key="4">
    <source>
        <dbReference type="ARBA" id="ARBA00022723"/>
    </source>
</evidence>